<keyword evidence="3" id="KW-1185">Reference proteome</keyword>
<reference evidence="3" key="1">
    <citation type="journal article" date="2008" name="Nat. Genet.">
        <title>The Pristionchus pacificus genome provides a unique perspective on nematode lifestyle and parasitism.</title>
        <authorList>
            <person name="Dieterich C."/>
            <person name="Clifton S.W."/>
            <person name="Schuster L.N."/>
            <person name="Chinwalla A."/>
            <person name="Delehaunty K."/>
            <person name="Dinkelacker I."/>
            <person name="Fulton L."/>
            <person name="Fulton R."/>
            <person name="Godfrey J."/>
            <person name="Minx P."/>
            <person name="Mitreva M."/>
            <person name="Roeseler W."/>
            <person name="Tian H."/>
            <person name="Witte H."/>
            <person name="Yang S.P."/>
            <person name="Wilson R.K."/>
            <person name="Sommer R.J."/>
        </authorList>
    </citation>
    <scope>NUCLEOTIDE SEQUENCE [LARGE SCALE GENOMIC DNA]</scope>
    <source>
        <strain evidence="3">PS312</strain>
    </source>
</reference>
<gene>
    <name evidence="2" type="primary">WBGene00284238</name>
</gene>
<dbReference type="AlphaFoldDB" id="A0A8R1V4L1"/>
<dbReference type="Proteomes" id="UP000005239">
    <property type="component" value="Unassembled WGS sequence"/>
</dbReference>
<feature type="region of interest" description="Disordered" evidence="1">
    <location>
        <begin position="1"/>
        <end position="33"/>
    </location>
</feature>
<name>A0A8R1V4L1_PRIPA</name>
<sequence length="287" mass="31914">MIRIKDQKSKTKDLGRKIKDQIPTHRSRSHARCSHSRAYRLRHWADSALSTLYRIPREQQLHLELVNARQGGDERRFGLERLKTSNDGDQTIGVNDTTTNYEVQTTNLGALLGKRPLRGSEARREQAHDRFGGWRIRLSISRALSSLQRGETDLILTALLVSGISDLSPTGTLPDLTERRVSIVTRSIYDDARPERVVMRGEEEAQEAGLSFILCKIMLRSLALVLLASAVTLLAAPAGTTGCELKIMKDPTDAGTTRFSKVPAVPSLPAKGDGTRRFGMVVDKFNE</sequence>
<dbReference type="EnsemblMetazoa" id="PPA45869.1">
    <property type="protein sequence ID" value="PPA45869.1"/>
    <property type="gene ID" value="WBGene00284238"/>
</dbReference>
<reference evidence="2" key="2">
    <citation type="submission" date="2022-06" db="UniProtKB">
        <authorList>
            <consortium name="EnsemblMetazoa"/>
        </authorList>
    </citation>
    <scope>IDENTIFICATION</scope>
    <source>
        <strain evidence="2">PS312</strain>
    </source>
</reference>
<feature type="compositionally biased region" description="Basic and acidic residues" evidence="1">
    <location>
        <begin position="1"/>
        <end position="23"/>
    </location>
</feature>
<evidence type="ECO:0000313" key="3">
    <source>
        <dbReference type="Proteomes" id="UP000005239"/>
    </source>
</evidence>
<organism evidence="2 3">
    <name type="scientific">Pristionchus pacificus</name>
    <name type="common">Parasitic nematode worm</name>
    <dbReference type="NCBI Taxonomy" id="54126"/>
    <lineage>
        <taxon>Eukaryota</taxon>
        <taxon>Metazoa</taxon>
        <taxon>Ecdysozoa</taxon>
        <taxon>Nematoda</taxon>
        <taxon>Chromadorea</taxon>
        <taxon>Rhabditida</taxon>
        <taxon>Rhabditina</taxon>
        <taxon>Diplogasteromorpha</taxon>
        <taxon>Diplogasteroidea</taxon>
        <taxon>Neodiplogasteridae</taxon>
        <taxon>Pristionchus</taxon>
    </lineage>
</organism>
<proteinExistence type="predicted"/>
<evidence type="ECO:0000313" key="2">
    <source>
        <dbReference type="EnsemblMetazoa" id="PPA45869.1"/>
    </source>
</evidence>
<evidence type="ECO:0000256" key="1">
    <source>
        <dbReference type="SAM" id="MobiDB-lite"/>
    </source>
</evidence>
<accession>A0A8R1V4L1</accession>
<protein>
    <submittedName>
        <fullName evidence="2">Uncharacterized protein</fullName>
    </submittedName>
</protein>